<organism evidence="2 3">
    <name type="scientific">Phocaeicola acetigenes</name>
    <dbReference type="NCBI Taxonomy" id="3016083"/>
    <lineage>
        <taxon>Bacteria</taxon>
        <taxon>Pseudomonadati</taxon>
        <taxon>Bacteroidota</taxon>
        <taxon>Bacteroidia</taxon>
        <taxon>Bacteroidales</taxon>
        <taxon>Bacteroidaceae</taxon>
        <taxon>Phocaeicola</taxon>
    </lineage>
</organism>
<feature type="coiled-coil region" evidence="1">
    <location>
        <begin position="35"/>
        <end position="62"/>
    </location>
</feature>
<dbReference type="Proteomes" id="UP001141933">
    <property type="component" value="Unassembled WGS sequence"/>
</dbReference>
<name>A0ABT4PKH0_9BACT</name>
<dbReference type="RefSeq" id="WP_269878894.1">
    <property type="nucleotide sequence ID" value="NZ_JAPZVM010000014.1"/>
</dbReference>
<keyword evidence="3" id="KW-1185">Reference proteome</keyword>
<evidence type="ECO:0000313" key="2">
    <source>
        <dbReference type="EMBL" id="MCZ8373554.1"/>
    </source>
</evidence>
<comment type="caution">
    <text evidence="2">The sequence shown here is derived from an EMBL/GenBank/DDBJ whole genome shotgun (WGS) entry which is preliminary data.</text>
</comment>
<gene>
    <name evidence="2" type="ORF">O6P32_12695</name>
</gene>
<dbReference type="EMBL" id="JAPZVM010000014">
    <property type="protein sequence ID" value="MCZ8373554.1"/>
    <property type="molecule type" value="Genomic_DNA"/>
</dbReference>
<proteinExistence type="predicted"/>
<evidence type="ECO:0000313" key="3">
    <source>
        <dbReference type="Proteomes" id="UP001141933"/>
    </source>
</evidence>
<protein>
    <submittedName>
        <fullName evidence="2">Uncharacterized protein</fullName>
    </submittedName>
</protein>
<evidence type="ECO:0000256" key="1">
    <source>
        <dbReference type="SAM" id="Coils"/>
    </source>
</evidence>
<accession>A0ABT4PKH0</accession>
<reference evidence="2" key="1">
    <citation type="submission" date="2022-12" db="EMBL/GenBank/DDBJ databases">
        <title>Phocaeicola acetigenes sp. nov., isolated feces from a healthy human.</title>
        <authorList>
            <person name="Do H."/>
            <person name="Ha Y.B."/>
            <person name="Kim J.-S."/>
            <person name="Suh M.K."/>
            <person name="Kim H.S."/>
            <person name="Lee J.-S."/>
        </authorList>
    </citation>
    <scope>NUCLEOTIDE SEQUENCE</scope>
    <source>
        <strain evidence="2">KGMB11183</strain>
    </source>
</reference>
<sequence>MGKYTISKRFISYGHYELMITDNEGNSRSIITGNVDLVTRLFSEWEEEREEAEKELVDLLEKP</sequence>
<keyword evidence="1" id="KW-0175">Coiled coil</keyword>